<feature type="domain" description="CRAL-TRIO" evidence="1">
    <location>
        <begin position="104"/>
        <end position="277"/>
    </location>
</feature>
<dbReference type="Gene3D" id="3.40.525.10">
    <property type="entry name" value="CRAL-TRIO lipid binding domain"/>
    <property type="match status" value="1"/>
</dbReference>
<dbReference type="PANTHER" id="PTHR23324:SF83">
    <property type="entry name" value="SEC14-LIKE PROTEIN 2"/>
    <property type="match status" value="1"/>
</dbReference>
<dbReference type="SUPFAM" id="SSF46938">
    <property type="entry name" value="CRAL/TRIO N-terminal domain"/>
    <property type="match status" value="1"/>
</dbReference>
<dbReference type="Pfam" id="PF00650">
    <property type="entry name" value="CRAL_TRIO"/>
    <property type="match status" value="1"/>
</dbReference>
<proteinExistence type="predicted"/>
<reference evidence="3" key="1">
    <citation type="submission" date="2015-04" db="EMBL/GenBank/DDBJ databases">
        <title>The genome sequence of the plant pathogenic Rhizarian Plasmodiophora brassicae reveals insights in its biotrophic life cycle and the origin of chitin synthesis.</title>
        <authorList>
            <person name="Schwelm A."/>
            <person name="Fogelqvist J."/>
            <person name="Knaust A."/>
            <person name="Julke S."/>
            <person name="Lilja T."/>
            <person name="Dhandapani V."/>
            <person name="Bonilla-Rosso G."/>
            <person name="Karlsson M."/>
            <person name="Shevchenko A."/>
            <person name="Choi S.R."/>
            <person name="Kim H.G."/>
            <person name="Park J.Y."/>
            <person name="Lim Y.P."/>
            <person name="Ludwig-Muller J."/>
            <person name="Dixelius C."/>
        </authorList>
    </citation>
    <scope>NUCLEOTIDE SEQUENCE</scope>
    <source>
        <tissue evidence="3">Potato root galls</tissue>
    </source>
</reference>
<dbReference type="Gene3D" id="2.60.120.680">
    <property type="entry name" value="GOLD domain"/>
    <property type="match status" value="1"/>
</dbReference>
<dbReference type="InterPro" id="IPR001251">
    <property type="entry name" value="CRAL-TRIO_dom"/>
</dbReference>
<dbReference type="InterPro" id="IPR036598">
    <property type="entry name" value="GOLD_dom_sf"/>
</dbReference>
<evidence type="ECO:0000259" key="1">
    <source>
        <dbReference type="PROSITE" id="PS50191"/>
    </source>
</evidence>
<feature type="domain" description="GOLD" evidence="2">
    <location>
        <begin position="283"/>
        <end position="386"/>
    </location>
</feature>
<evidence type="ECO:0008006" key="4">
    <source>
        <dbReference type="Google" id="ProtNLM"/>
    </source>
</evidence>
<dbReference type="PANTHER" id="PTHR23324">
    <property type="entry name" value="SEC14 RELATED PROTEIN"/>
    <property type="match status" value="1"/>
</dbReference>
<dbReference type="EMBL" id="HACM01007009">
    <property type="protein sequence ID" value="CRZ07451.1"/>
    <property type="molecule type" value="Transcribed_RNA"/>
</dbReference>
<organism evidence="3">
    <name type="scientific">Spongospora subterranea</name>
    <dbReference type="NCBI Taxonomy" id="70186"/>
    <lineage>
        <taxon>Eukaryota</taxon>
        <taxon>Sar</taxon>
        <taxon>Rhizaria</taxon>
        <taxon>Endomyxa</taxon>
        <taxon>Phytomyxea</taxon>
        <taxon>Plasmodiophorida</taxon>
        <taxon>Plasmodiophoridae</taxon>
        <taxon>Spongospora</taxon>
    </lineage>
</organism>
<sequence>MQKSDDTVERDAASFVSGAYEQENTMSTLLVKHENEFRVMHERFAGREDDDYILYRFLKAFKFDVEVASQKLEQTLLWRTANDYEAIKAAVKGLDPNDLESFPGGKLIAKYFPQCTRYSLDRDSNIVGIICPGLALPNEIVAHLSDNDYHKFETYMMVCLSQYIGRLSHARGVVVRMTRIVDLQGLGMKHLSKSMLDTIVASFSVAQSHFVEHMSHIIVINAPAVFNIAWAVIRPVLSERTQKKVIISGSNYQSTLLKYIAPEELPISYGGNCTRPAVVIHDHEAGFENMTIPAGASIEKTIAVKPGMVVEWSIRSEGKDIGLSVDFTDECSSMSVICPPARIPSNSHTVIGSWTASAQQSGTALFKFDNSYSRFTSKQVKVRIDTACQDNSPEITDKNQSVSLLDK</sequence>
<dbReference type="CDD" id="cd00170">
    <property type="entry name" value="SEC14"/>
    <property type="match status" value="1"/>
</dbReference>
<dbReference type="GO" id="GO:0005737">
    <property type="term" value="C:cytoplasm"/>
    <property type="evidence" value="ECO:0007669"/>
    <property type="project" value="TreeGrafter"/>
</dbReference>
<name>A0A0H5R0E0_9EUKA</name>
<dbReference type="SMART" id="SM00516">
    <property type="entry name" value="SEC14"/>
    <property type="match status" value="1"/>
</dbReference>
<dbReference type="InterPro" id="IPR051064">
    <property type="entry name" value="SEC14/CRAL-TRIO_domain"/>
</dbReference>
<dbReference type="PROSITE" id="PS50191">
    <property type="entry name" value="CRAL_TRIO"/>
    <property type="match status" value="1"/>
</dbReference>
<dbReference type="AlphaFoldDB" id="A0A0H5R0E0"/>
<dbReference type="InterPro" id="IPR011074">
    <property type="entry name" value="CRAL/TRIO_N_dom"/>
</dbReference>
<dbReference type="SMART" id="SM01100">
    <property type="entry name" value="CRAL_TRIO_N"/>
    <property type="match status" value="1"/>
</dbReference>
<dbReference type="SUPFAM" id="SSF101576">
    <property type="entry name" value="Supernatant protein factor (SPF), C-terminal domain"/>
    <property type="match status" value="1"/>
</dbReference>
<protein>
    <recommendedName>
        <fullName evidence="4">CRAL-TRIO domain-containing protein</fullName>
    </recommendedName>
</protein>
<evidence type="ECO:0000313" key="3">
    <source>
        <dbReference type="EMBL" id="CRZ07451.1"/>
    </source>
</evidence>
<dbReference type="InterPro" id="IPR009038">
    <property type="entry name" value="GOLD_dom"/>
</dbReference>
<dbReference type="SUPFAM" id="SSF52087">
    <property type="entry name" value="CRAL/TRIO domain"/>
    <property type="match status" value="1"/>
</dbReference>
<dbReference type="PROSITE" id="PS50866">
    <property type="entry name" value="GOLD"/>
    <property type="match status" value="1"/>
</dbReference>
<evidence type="ECO:0000259" key="2">
    <source>
        <dbReference type="PROSITE" id="PS50866"/>
    </source>
</evidence>
<dbReference type="InterPro" id="IPR036273">
    <property type="entry name" value="CRAL/TRIO_N_dom_sf"/>
</dbReference>
<dbReference type="InterPro" id="IPR036865">
    <property type="entry name" value="CRAL-TRIO_dom_sf"/>
</dbReference>
<accession>A0A0H5R0E0</accession>